<organism evidence="2 3">
    <name type="scientific">Pleurodeles waltl</name>
    <name type="common">Iberian ribbed newt</name>
    <dbReference type="NCBI Taxonomy" id="8319"/>
    <lineage>
        <taxon>Eukaryota</taxon>
        <taxon>Metazoa</taxon>
        <taxon>Chordata</taxon>
        <taxon>Craniata</taxon>
        <taxon>Vertebrata</taxon>
        <taxon>Euteleostomi</taxon>
        <taxon>Amphibia</taxon>
        <taxon>Batrachia</taxon>
        <taxon>Caudata</taxon>
        <taxon>Salamandroidea</taxon>
        <taxon>Salamandridae</taxon>
        <taxon>Pleurodelinae</taxon>
        <taxon>Pleurodeles</taxon>
    </lineage>
</organism>
<gene>
    <name evidence="2" type="ORF">NDU88_002487</name>
</gene>
<accession>A0AAV7RAE6</accession>
<reference evidence="2" key="1">
    <citation type="journal article" date="2022" name="bioRxiv">
        <title>Sequencing and chromosome-scale assembly of the giantPleurodeles waltlgenome.</title>
        <authorList>
            <person name="Brown T."/>
            <person name="Elewa A."/>
            <person name="Iarovenko S."/>
            <person name="Subramanian E."/>
            <person name="Araus A.J."/>
            <person name="Petzold A."/>
            <person name="Susuki M."/>
            <person name="Suzuki K.-i.T."/>
            <person name="Hayashi T."/>
            <person name="Toyoda A."/>
            <person name="Oliveira C."/>
            <person name="Osipova E."/>
            <person name="Leigh N.D."/>
            <person name="Simon A."/>
            <person name="Yun M.H."/>
        </authorList>
    </citation>
    <scope>NUCLEOTIDE SEQUENCE</scope>
    <source>
        <strain evidence="2">20211129_DDA</strain>
        <tissue evidence="2">Liver</tissue>
    </source>
</reference>
<comment type="caution">
    <text evidence="2">The sequence shown here is derived from an EMBL/GenBank/DDBJ whole genome shotgun (WGS) entry which is preliminary data.</text>
</comment>
<sequence>MDAESEIGLATRREDCHGREAVSGGGRGCGRGWKGGRITDLLVDRATSGPPSPTLESPSNRAHRAEGPAALERRFGLSWNLGLIAVSFEGMVTAIYPGAEYRLSLGRLRVARGKGCQN</sequence>
<keyword evidence="3" id="KW-1185">Reference proteome</keyword>
<evidence type="ECO:0000313" key="2">
    <source>
        <dbReference type="EMBL" id="KAJ1149682.1"/>
    </source>
</evidence>
<dbReference type="AlphaFoldDB" id="A0AAV7RAE6"/>
<name>A0AAV7RAE6_PLEWA</name>
<feature type="region of interest" description="Disordered" evidence="1">
    <location>
        <begin position="43"/>
        <end position="64"/>
    </location>
</feature>
<dbReference type="EMBL" id="JANPWB010000009">
    <property type="protein sequence ID" value="KAJ1149682.1"/>
    <property type="molecule type" value="Genomic_DNA"/>
</dbReference>
<proteinExistence type="predicted"/>
<evidence type="ECO:0000256" key="1">
    <source>
        <dbReference type="SAM" id="MobiDB-lite"/>
    </source>
</evidence>
<protein>
    <submittedName>
        <fullName evidence="2">Uncharacterized protein</fullName>
    </submittedName>
</protein>
<dbReference type="Proteomes" id="UP001066276">
    <property type="component" value="Chromosome 5"/>
</dbReference>
<evidence type="ECO:0000313" key="3">
    <source>
        <dbReference type="Proteomes" id="UP001066276"/>
    </source>
</evidence>